<sequence>MSKLIDDAGEMSGNVPRPRFDDVHHMMDESSAHFHPKRGRKFRGLRQHEYPIQFNRLQYNEFHPSSSDKISHFISQVWSSNSGLIQSVLKLFSEVADCCLLYLSSATAQSSLRQTKTFSGSLYNCLSIWSQHLCSLAQLTPNARFLGLVDLLSRGYAKQNIVYFGTIISTIIVIFVFLSMYMFVPYDYTTANVPISKYNIATKINLSRFHQHHSPILQLKDLM</sequence>
<dbReference type="Proteomes" id="UP000784294">
    <property type="component" value="Unassembled WGS sequence"/>
</dbReference>
<protein>
    <submittedName>
        <fullName evidence="2">Uncharacterized protein</fullName>
    </submittedName>
</protein>
<evidence type="ECO:0000256" key="1">
    <source>
        <dbReference type="SAM" id="Phobius"/>
    </source>
</evidence>
<name>A0A3S5B1T5_9PLAT</name>
<evidence type="ECO:0000313" key="3">
    <source>
        <dbReference type="Proteomes" id="UP000784294"/>
    </source>
</evidence>
<keyword evidence="1" id="KW-0472">Membrane</keyword>
<gene>
    <name evidence="2" type="ORF">PXEA_LOCUS4247</name>
</gene>
<accession>A0A3S5B1T5</accession>
<comment type="caution">
    <text evidence="2">The sequence shown here is derived from an EMBL/GenBank/DDBJ whole genome shotgun (WGS) entry which is preliminary data.</text>
</comment>
<keyword evidence="1" id="KW-0812">Transmembrane</keyword>
<keyword evidence="3" id="KW-1185">Reference proteome</keyword>
<proteinExistence type="predicted"/>
<feature type="non-terminal residue" evidence="2">
    <location>
        <position position="1"/>
    </location>
</feature>
<dbReference type="EMBL" id="CAAALY010010004">
    <property type="protein sequence ID" value="VEL10807.1"/>
    <property type="molecule type" value="Genomic_DNA"/>
</dbReference>
<organism evidence="2 3">
    <name type="scientific">Protopolystoma xenopodis</name>
    <dbReference type="NCBI Taxonomy" id="117903"/>
    <lineage>
        <taxon>Eukaryota</taxon>
        <taxon>Metazoa</taxon>
        <taxon>Spiralia</taxon>
        <taxon>Lophotrochozoa</taxon>
        <taxon>Platyhelminthes</taxon>
        <taxon>Monogenea</taxon>
        <taxon>Polyopisthocotylea</taxon>
        <taxon>Polystomatidea</taxon>
        <taxon>Polystomatidae</taxon>
        <taxon>Protopolystoma</taxon>
    </lineage>
</organism>
<dbReference type="AlphaFoldDB" id="A0A3S5B1T5"/>
<reference evidence="2" key="1">
    <citation type="submission" date="2018-11" db="EMBL/GenBank/DDBJ databases">
        <authorList>
            <consortium name="Pathogen Informatics"/>
        </authorList>
    </citation>
    <scope>NUCLEOTIDE SEQUENCE</scope>
</reference>
<keyword evidence="1" id="KW-1133">Transmembrane helix</keyword>
<feature type="transmembrane region" description="Helical" evidence="1">
    <location>
        <begin position="161"/>
        <end position="184"/>
    </location>
</feature>
<evidence type="ECO:0000313" key="2">
    <source>
        <dbReference type="EMBL" id="VEL10807.1"/>
    </source>
</evidence>